<dbReference type="Pfam" id="PF10404">
    <property type="entry name" value="BHD_2"/>
    <property type="match status" value="1"/>
</dbReference>
<evidence type="ECO:0000256" key="4">
    <source>
        <dbReference type="ARBA" id="ARBA00023204"/>
    </source>
</evidence>
<feature type="domain" description="Rad4 beta-hairpin" evidence="8">
    <location>
        <begin position="535"/>
        <end position="595"/>
    </location>
</feature>
<evidence type="ECO:0000256" key="3">
    <source>
        <dbReference type="ARBA" id="ARBA00022763"/>
    </source>
</evidence>
<dbReference type="AlphaFoldDB" id="A0AAN6IAP6"/>
<keyword evidence="11" id="KW-1185">Reference proteome</keyword>
<evidence type="ECO:0000313" key="10">
    <source>
        <dbReference type="EMBL" id="KAI1608874.1"/>
    </source>
</evidence>
<dbReference type="Gene3D" id="2.20.20.110">
    <property type="entry name" value="Rad4, beta-hairpin domain BHD1"/>
    <property type="match status" value="1"/>
</dbReference>
<evidence type="ECO:0000259" key="8">
    <source>
        <dbReference type="SMART" id="SM01031"/>
    </source>
</evidence>
<feature type="region of interest" description="Disordered" evidence="6">
    <location>
        <begin position="1"/>
        <end position="32"/>
    </location>
</feature>
<gene>
    <name evidence="10" type="ORF">EDD36DRAFT_400410</name>
</gene>
<name>A0AAN6IAP6_9EURO</name>
<dbReference type="InterPro" id="IPR042488">
    <property type="entry name" value="Rad4_BHD3_sf"/>
</dbReference>
<dbReference type="PANTHER" id="PTHR12135">
    <property type="entry name" value="DNA REPAIR PROTEIN XP-C / RAD4"/>
    <property type="match status" value="1"/>
</dbReference>
<dbReference type="InterPro" id="IPR018326">
    <property type="entry name" value="Rad4_beta-hairpin_dom1"/>
</dbReference>
<keyword evidence="5" id="KW-0539">Nucleus</keyword>
<dbReference type="GO" id="GO:0005737">
    <property type="term" value="C:cytoplasm"/>
    <property type="evidence" value="ECO:0007669"/>
    <property type="project" value="TreeGrafter"/>
</dbReference>
<dbReference type="SMART" id="SM01030">
    <property type="entry name" value="BHD_1"/>
    <property type="match status" value="1"/>
</dbReference>
<feature type="region of interest" description="Disordered" evidence="6">
    <location>
        <begin position="797"/>
        <end position="1006"/>
    </location>
</feature>
<feature type="compositionally biased region" description="Polar residues" evidence="6">
    <location>
        <begin position="335"/>
        <end position="346"/>
    </location>
</feature>
<evidence type="ECO:0000256" key="5">
    <source>
        <dbReference type="ARBA" id="ARBA00023242"/>
    </source>
</evidence>
<comment type="subcellular location">
    <subcellularLocation>
        <location evidence="1">Nucleus</location>
    </subcellularLocation>
</comment>
<dbReference type="PANTHER" id="PTHR12135:SF0">
    <property type="entry name" value="DNA REPAIR PROTEIN COMPLEMENTING XP-C CELLS"/>
    <property type="match status" value="1"/>
</dbReference>
<comment type="caution">
    <text evidence="10">The sequence shown here is derived from an EMBL/GenBank/DDBJ whole genome shotgun (WGS) entry which is preliminary data.</text>
</comment>
<dbReference type="Gene3D" id="3.90.260.10">
    <property type="entry name" value="Transglutaminase-like"/>
    <property type="match status" value="1"/>
</dbReference>
<organism evidence="10 11">
    <name type="scientific">Exophiala viscosa</name>
    <dbReference type="NCBI Taxonomy" id="2486360"/>
    <lineage>
        <taxon>Eukaryota</taxon>
        <taxon>Fungi</taxon>
        <taxon>Dikarya</taxon>
        <taxon>Ascomycota</taxon>
        <taxon>Pezizomycotina</taxon>
        <taxon>Eurotiomycetes</taxon>
        <taxon>Chaetothyriomycetidae</taxon>
        <taxon>Chaetothyriales</taxon>
        <taxon>Herpotrichiellaceae</taxon>
        <taxon>Exophiala</taxon>
    </lineage>
</organism>
<evidence type="ECO:0000256" key="1">
    <source>
        <dbReference type="ARBA" id="ARBA00004123"/>
    </source>
</evidence>
<feature type="compositionally biased region" description="Acidic residues" evidence="6">
    <location>
        <begin position="718"/>
        <end position="744"/>
    </location>
</feature>
<dbReference type="Proteomes" id="UP001203852">
    <property type="component" value="Unassembled WGS sequence"/>
</dbReference>
<keyword evidence="4" id="KW-0234">DNA repair</keyword>
<evidence type="ECO:0000256" key="2">
    <source>
        <dbReference type="ARBA" id="ARBA00009525"/>
    </source>
</evidence>
<dbReference type="InterPro" id="IPR038765">
    <property type="entry name" value="Papain-like_cys_pep_sf"/>
</dbReference>
<dbReference type="Pfam" id="PF03835">
    <property type="entry name" value="Rad4"/>
    <property type="match status" value="1"/>
</dbReference>
<dbReference type="GO" id="GO:0071942">
    <property type="term" value="C:XPC complex"/>
    <property type="evidence" value="ECO:0007669"/>
    <property type="project" value="TreeGrafter"/>
</dbReference>
<reference evidence="10" key="1">
    <citation type="journal article" date="2022" name="bioRxiv">
        <title>Deciphering the potential niche of two novel black yeast fungi from a biological soil crust based on their genomes, phenotypes, and melanin regulation.</title>
        <authorList>
            <consortium name="DOE Joint Genome Institute"/>
            <person name="Carr E.C."/>
            <person name="Barton Q."/>
            <person name="Grambo S."/>
            <person name="Sullivan M."/>
            <person name="Renfro C.M."/>
            <person name="Kuo A."/>
            <person name="Pangilinan J."/>
            <person name="Lipzen A."/>
            <person name="Keymanesh K."/>
            <person name="Savage E."/>
            <person name="Barry K."/>
            <person name="Grigoriev I.V."/>
            <person name="Riekhof W.R."/>
            <person name="Harris S.S."/>
        </authorList>
    </citation>
    <scope>NUCLEOTIDE SEQUENCE</scope>
    <source>
        <strain evidence="10">JF 03-4F</strain>
    </source>
</reference>
<dbReference type="InterPro" id="IPR018327">
    <property type="entry name" value="BHD_2"/>
</dbReference>
<dbReference type="SMART" id="SM01032">
    <property type="entry name" value="BHD_3"/>
    <property type="match status" value="1"/>
</dbReference>
<feature type="compositionally biased region" description="Polar residues" evidence="6">
    <location>
        <begin position="947"/>
        <end position="986"/>
    </location>
</feature>
<dbReference type="Gene3D" id="3.30.70.2460">
    <property type="entry name" value="Rad4, beta-hairpin domain BHD3"/>
    <property type="match status" value="1"/>
</dbReference>
<protein>
    <submittedName>
        <fullName evidence="10">Xeroderma pigmentosum group C-complementing protein</fullName>
    </submittedName>
</protein>
<dbReference type="GO" id="GO:0003684">
    <property type="term" value="F:damaged DNA binding"/>
    <property type="evidence" value="ECO:0007669"/>
    <property type="project" value="InterPro"/>
</dbReference>
<evidence type="ECO:0000259" key="7">
    <source>
        <dbReference type="SMART" id="SM01030"/>
    </source>
</evidence>
<feature type="region of interest" description="Disordered" evidence="6">
    <location>
        <begin position="316"/>
        <end position="355"/>
    </location>
</feature>
<feature type="region of interest" description="Disordered" evidence="6">
    <location>
        <begin position="44"/>
        <end position="68"/>
    </location>
</feature>
<dbReference type="InterPro" id="IPR036985">
    <property type="entry name" value="Transglutaminase-like_sf"/>
</dbReference>
<comment type="similarity">
    <text evidence="2">Belongs to the XPC family.</text>
</comment>
<feature type="compositionally biased region" description="Basic and acidic residues" evidence="6">
    <location>
        <begin position="798"/>
        <end position="807"/>
    </location>
</feature>
<dbReference type="GO" id="GO:0006289">
    <property type="term" value="P:nucleotide-excision repair"/>
    <property type="evidence" value="ECO:0007669"/>
    <property type="project" value="InterPro"/>
</dbReference>
<dbReference type="InterPro" id="IPR004583">
    <property type="entry name" value="DNA_repair_Rad4"/>
</dbReference>
<evidence type="ECO:0000259" key="9">
    <source>
        <dbReference type="SMART" id="SM01032"/>
    </source>
</evidence>
<proteinExistence type="inferred from homology"/>
<dbReference type="InterPro" id="IPR018325">
    <property type="entry name" value="Rad4/PNGase_transGLS-fold"/>
</dbReference>
<feature type="domain" description="Rad4 beta-hairpin" evidence="9">
    <location>
        <begin position="602"/>
        <end position="676"/>
    </location>
</feature>
<dbReference type="Gene3D" id="3.30.60.290">
    <property type="entry name" value="Rad4, beta-hairpin domain BHD2"/>
    <property type="match status" value="1"/>
</dbReference>
<dbReference type="GO" id="GO:0000111">
    <property type="term" value="C:nucleotide-excision repair factor 2 complex"/>
    <property type="evidence" value="ECO:0007669"/>
    <property type="project" value="TreeGrafter"/>
</dbReference>
<evidence type="ECO:0000256" key="6">
    <source>
        <dbReference type="SAM" id="MobiDB-lite"/>
    </source>
</evidence>
<dbReference type="GO" id="GO:0003697">
    <property type="term" value="F:single-stranded DNA binding"/>
    <property type="evidence" value="ECO:0007669"/>
    <property type="project" value="TreeGrafter"/>
</dbReference>
<feature type="region of interest" description="Disordered" evidence="6">
    <location>
        <begin position="715"/>
        <end position="775"/>
    </location>
</feature>
<feature type="domain" description="Rad4 beta-hairpin" evidence="7">
    <location>
        <begin position="475"/>
        <end position="533"/>
    </location>
</feature>
<dbReference type="GO" id="GO:0006298">
    <property type="term" value="P:mismatch repair"/>
    <property type="evidence" value="ECO:0007669"/>
    <property type="project" value="TreeGrafter"/>
</dbReference>
<dbReference type="SMART" id="SM01031">
    <property type="entry name" value="BHD_2"/>
    <property type="match status" value="1"/>
</dbReference>
<dbReference type="EMBL" id="MU404362">
    <property type="protein sequence ID" value="KAI1608874.1"/>
    <property type="molecule type" value="Genomic_DNA"/>
</dbReference>
<keyword evidence="3" id="KW-0227">DNA damage</keyword>
<accession>A0AAN6IAP6</accession>
<dbReference type="Pfam" id="PF10403">
    <property type="entry name" value="BHD_1"/>
    <property type="match status" value="1"/>
</dbReference>
<sequence length="1006" mass="112160">MPPRKSQPPRSSTRRTRQSTRRRETLDDGIPNVYGEMLAEALREKKAAASSPRSSKRRKLSEEPSTKIDLDFDLFGSSQVTPEQNLNVEATERLQQIVYDDFEGSEESEAEFEDVDLEAAVDEDEPVEKAEQKTLVLDLSKTNLDSSKRGIQRRKPVGPAERKLRLEVHRAHLVCLLAHLSCRNRWCESQSIHAMLKPLVPRKITALLHVDESKPQYQRSHSFLKGIEEVCAIWKVEWTITERGMRRAHWRADVDAVKESDDTGDLIDFEEFRVAAKSRSGSRDLGAQLLCALLRSVAVETRLVCSLQVLPFSGVAKGQTPEKPKPQYYHAPTQAYGSTAEETTTPRPSPSKAKRVNDSPFPIFWVEVYSPSTATWMPLDPIVRNTINKPKTGFEPPASDQQNSMTYVIAFEDDGSAKDVTRRYTQWYNAKTRKQRVESTKGGEEWWERTMRVYQKPFDEVRDEIEDAALLKRAETEPMPRNVQEFKGHPVYVLERHLRMSEVIQPKHEVGKVSTGTAKNAKLESVFRRRDVHLCRSADAWYRRGRDVKEGEQPLKRVVPKRKRDVVTEDFDEDDEANEGTALYAEYQTRLYEPPPVVNGDIPKNAYGNLDVYVPSMIPAGAVHVRHPLAAEAARVLDISYSDAVTGFEFKGRQGTAVVDGAVVSMNMCNAMVNVIEGLESEATGEATAARSRILLGLWKRWLTALRVRERVQREYGDKEEDDEATAEADADDDDDETYQDEDAGGGFMLEEAEPGQPSIKQPESEVQPAFPKLQPLDGLLPPEVLHRDIIVIRSPHKLPETAERPNGKAKATDFTQPLEDNEPGGFLPEADDGDEGGGFVPELEAEDGITGGGFLPGEDEEEEPARSSAHAHQPTIMLADADEYGGGFLPEDDEDDKPAGGASQDHTNKPRKTQHDAMYDTTGGFFTEDNNDPANAAAIHVEPSSPLGSIQKATAEESSIQVATPSGLPNTDTNPATPASENSLLSHDPDEEDAEPEWLLNSLGE</sequence>
<dbReference type="SUPFAM" id="SSF54001">
    <property type="entry name" value="Cysteine proteinases"/>
    <property type="match status" value="1"/>
</dbReference>
<evidence type="ECO:0000313" key="11">
    <source>
        <dbReference type="Proteomes" id="UP001203852"/>
    </source>
</evidence>
<dbReference type="InterPro" id="IPR018328">
    <property type="entry name" value="Rad4_beta-hairpin_dom3"/>
</dbReference>
<dbReference type="Pfam" id="PF10405">
    <property type="entry name" value="BHD_3"/>
    <property type="match status" value="1"/>
</dbReference>